<keyword evidence="3" id="KW-1185">Reference proteome</keyword>
<evidence type="ECO:0000313" key="1">
    <source>
        <dbReference type="EMBL" id="KAG1763425.1"/>
    </source>
</evidence>
<dbReference type="AlphaFoldDB" id="A0A9P6ZL40"/>
<dbReference type="OrthoDB" id="2662502at2759"/>
<feature type="non-terminal residue" evidence="2">
    <location>
        <position position="1"/>
    </location>
</feature>
<dbReference type="Pfam" id="PF20414">
    <property type="entry name" value="DUF6698"/>
    <property type="match status" value="1"/>
</dbReference>
<organism evidence="2 3">
    <name type="scientific">Suillus placidus</name>
    <dbReference type="NCBI Taxonomy" id="48579"/>
    <lineage>
        <taxon>Eukaryota</taxon>
        <taxon>Fungi</taxon>
        <taxon>Dikarya</taxon>
        <taxon>Basidiomycota</taxon>
        <taxon>Agaricomycotina</taxon>
        <taxon>Agaricomycetes</taxon>
        <taxon>Agaricomycetidae</taxon>
        <taxon>Boletales</taxon>
        <taxon>Suillineae</taxon>
        <taxon>Suillaceae</taxon>
        <taxon>Suillus</taxon>
    </lineage>
</organism>
<name>A0A9P6ZL40_9AGAM</name>
<dbReference type="Proteomes" id="UP000714275">
    <property type="component" value="Unassembled WGS sequence"/>
</dbReference>
<dbReference type="EMBL" id="JABBWD010000069">
    <property type="protein sequence ID" value="KAG1769894.1"/>
    <property type="molecule type" value="Genomic_DNA"/>
</dbReference>
<dbReference type="EMBL" id="JABBWD010000163">
    <property type="protein sequence ID" value="KAG1763425.1"/>
    <property type="molecule type" value="Genomic_DNA"/>
</dbReference>
<protein>
    <submittedName>
        <fullName evidence="2">Uncharacterized protein</fullName>
    </submittedName>
</protein>
<sequence>ANGAHGDDTLKLKTPVSEWVNREFKPLPPVDHDNKHLCGFAHDVCGKLLCPAELGWDNPEQVVHSLSRDPILINGYIVTDLYFSAFLYDKDTTNPNDLEEGLFKGKLLIQSYKAVFISPSSAKDVEGNSNGADVISNNRWVKKSLSGIKVKKHVVQIIHMDKVTPCSITYIACQVSYDTWSDL</sequence>
<evidence type="ECO:0000313" key="2">
    <source>
        <dbReference type="EMBL" id="KAG1769894.1"/>
    </source>
</evidence>
<evidence type="ECO:0000313" key="3">
    <source>
        <dbReference type="Proteomes" id="UP000714275"/>
    </source>
</evidence>
<gene>
    <name evidence="2" type="ORF">EV702DRAFT_978404</name>
    <name evidence="1" type="ORF">EV702DRAFT_982862</name>
</gene>
<reference evidence="2" key="1">
    <citation type="journal article" date="2020" name="New Phytol.">
        <title>Comparative genomics reveals dynamic genome evolution in host specialist ectomycorrhizal fungi.</title>
        <authorList>
            <person name="Lofgren L.A."/>
            <person name="Nguyen N.H."/>
            <person name="Vilgalys R."/>
            <person name="Ruytinx J."/>
            <person name="Liao H.L."/>
            <person name="Branco S."/>
            <person name="Kuo A."/>
            <person name="LaButti K."/>
            <person name="Lipzen A."/>
            <person name="Andreopoulos W."/>
            <person name="Pangilinan J."/>
            <person name="Riley R."/>
            <person name="Hundley H."/>
            <person name="Na H."/>
            <person name="Barry K."/>
            <person name="Grigoriev I.V."/>
            <person name="Stajich J.E."/>
            <person name="Kennedy P.G."/>
        </authorList>
    </citation>
    <scope>NUCLEOTIDE SEQUENCE</scope>
    <source>
        <strain evidence="2">DOB743</strain>
    </source>
</reference>
<accession>A0A9P6ZL40</accession>
<dbReference type="InterPro" id="IPR046521">
    <property type="entry name" value="DUF6698"/>
</dbReference>
<comment type="caution">
    <text evidence="2">The sequence shown here is derived from an EMBL/GenBank/DDBJ whole genome shotgun (WGS) entry which is preliminary data.</text>
</comment>
<proteinExistence type="predicted"/>